<sequence length="117" mass="13676">MIATFVTQAPSQFLKNQYQSCAKNYDDIMKDLVRAKQILGSNDYNGFEHLAGRLYDRQEMFNDIIKDLVRAKQILGSNDYNGFGHLAGRLYDRKEMFNGNFEDHRLNQSNLPRECEF</sequence>
<dbReference type="Proteomes" id="UP000585474">
    <property type="component" value="Unassembled WGS sequence"/>
</dbReference>
<name>A0A7J0F540_9ERIC</name>
<proteinExistence type="predicted"/>
<reference evidence="1 2" key="1">
    <citation type="submission" date="2019-07" db="EMBL/GenBank/DDBJ databases">
        <title>De Novo Assembly of kiwifruit Actinidia rufa.</title>
        <authorList>
            <person name="Sugita-Konishi S."/>
            <person name="Sato K."/>
            <person name="Mori E."/>
            <person name="Abe Y."/>
            <person name="Kisaki G."/>
            <person name="Hamano K."/>
            <person name="Suezawa K."/>
            <person name="Otani M."/>
            <person name="Fukuda T."/>
            <person name="Manabe T."/>
            <person name="Gomi K."/>
            <person name="Tabuchi M."/>
            <person name="Akimitsu K."/>
            <person name="Kataoka I."/>
        </authorList>
    </citation>
    <scope>NUCLEOTIDE SEQUENCE [LARGE SCALE GENOMIC DNA]</scope>
    <source>
        <strain evidence="2">cv. Fuchu</strain>
    </source>
</reference>
<keyword evidence="2" id="KW-1185">Reference proteome</keyword>
<dbReference type="AlphaFoldDB" id="A0A7J0F540"/>
<organism evidence="1 2">
    <name type="scientific">Actinidia rufa</name>
    <dbReference type="NCBI Taxonomy" id="165716"/>
    <lineage>
        <taxon>Eukaryota</taxon>
        <taxon>Viridiplantae</taxon>
        <taxon>Streptophyta</taxon>
        <taxon>Embryophyta</taxon>
        <taxon>Tracheophyta</taxon>
        <taxon>Spermatophyta</taxon>
        <taxon>Magnoliopsida</taxon>
        <taxon>eudicotyledons</taxon>
        <taxon>Gunneridae</taxon>
        <taxon>Pentapetalae</taxon>
        <taxon>asterids</taxon>
        <taxon>Ericales</taxon>
        <taxon>Actinidiaceae</taxon>
        <taxon>Actinidia</taxon>
    </lineage>
</organism>
<protein>
    <submittedName>
        <fullName evidence="1">Uncharacterized protein</fullName>
    </submittedName>
</protein>
<accession>A0A7J0F540</accession>
<gene>
    <name evidence="1" type="ORF">Acr_09g0001590</name>
</gene>
<dbReference type="EMBL" id="BJWL01000009">
    <property type="protein sequence ID" value="GFY93713.1"/>
    <property type="molecule type" value="Genomic_DNA"/>
</dbReference>
<evidence type="ECO:0000313" key="1">
    <source>
        <dbReference type="EMBL" id="GFY93713.1"/>
    </source>
</evidence>
<comment type="caution">
    <text evidence="1">The sequence shown here is derived from an EMBL/GenBank/DDBJ whole genome shotgun (WGS) entry which is preliminary data.</text>
</comment>
<evidence type="ECO:0000313" key="2">
    <source>
        <dbReference type="Proteomes" id="UP000585474"/>
    </source>
</evidence>